<comment type="similarity">
    <text evidence="2 9">Belongs to the SPC25 family.</text>
</comment>
<reference evidence="12 13" key="1">
    <citation type="submission" date="2024-02" db="EMBL/GenBank/DDBJ databases">
        <authorList>
            <person name="Vignale AGUSTIN F."/>
            <person name="Sosa J E."/>
            <person name="Modenutti C."/>
        </authorList>
    </citation>
    <scope>NUCLEOTIDE SEQUENCE [LARGE SCALE GENOMIC DNA]</scope>
</reference>
<keyword evidence="7 9" id="KW-0131">Cell cycle</keyword>
<keyword evidence="9" id="KW-0995">Kinetochore</keyword>
<dbReference type="GO" id="GO:0051301">
    <property type="term" value="P:cell division"/>
    <property type="evidence" value="ECO:0007669"/>
    <property type="project" value="UniProtKB-UniRule"/>
</dbReference>
<evidence type="ECO:0000256" key="4">
    <source>
        <dbReference type="ARBA" id="ARBA00022618"/>
    </source>
</evidence>
<evidence type="ECO:0000256" key="9">
    <source>
        <dbReference type="RuleBase" id="RU367150"/>
    </source>
</evidence>
<evidence type="ECO:0000256" key="3">
    <source>
        <dbReference type="ARBA" id="ARBA00022454"/>
    </source>
</evidence>
<dbReference type="AlphaFoldDB" id="A0ABC8R6N7"/>
<comment type="subunit">
    <text evidence="9">Component of the NDC80 complex.</text>
</comment>
<dbReference type="GO" id="GO:0005634">
    <property type="term" value="C:nucleus"/>
    <property type="evidence" value="ECO:0007669"/>
    <property type="project" value="UniProtKB-SubCell"/>
</dbReference>
<evidence type="ECO:0000256" key="1">
    <source>
        <dbReference type="ARBA" id="ARBA00004584"/>
    </source>
</evidence>
<dbReference type="Gene3D" id="3.30.457.50">
    <property type="entry name" value="Chromosome segregation protein Spc25"/>
    <property type="match status" value="1"/>
</dbReference>
<dbReference type="Pfam" id="PF08234">
    <property type="entry name" value="Spindle_Spc25"/>
    <property type="match status" value="1"/>
</dbReference>
<keyword evidence="9" id="KW-0539">Nucleus</keyword>
<evidence type="ECO:0000256" key="5">
    <source>
        <dbReference type="ARBA" id="ARBA00022776"/>
    </source>
</evidence>
<comment type="caution">
    <text evidence="12">The sequence shown here is derived from an EMBL/GenBank/DDBJ whole genome shotgun (WGS) entry which is preliminary data.</text>
</comment>
<keyword evidence="4 9" id="KW-0132">Cell division</keyword>
<sequence length="332" mass="37618">MQGRVDDSVRTKMEELRLICDREIPIQQQRMESAMLSFSNSLESTKAKSEQTVQNQVKLGKLKAHLRDAEDDLVKALAVKTHKETKRLVTVDSIAATKTRVEELRRIVEDQRARKDKYAAILSQQSEALAAYEEKHDEGTEHREQIEEAISWFNKNLGFWIESGHGVKFIFSNINVKNPIEQYFFTVRHENDIYTLLDCDPHLNDTKELINELNRSNGLFKFVRSMREKFQQSAACGIFPQATSIDQDSSIISVSAPVSSVSTDRSESLAKTTELQLGENNTVSRKVNHGRGGKLAILSPGSASSLRRSPRFKKASVWNVISYGTKSGRDWN</sequence>
<keyword evidence="5 9" id="KW-0498">Mitosis</keyword>
<evidence type="ECO:0000256" key="2">
    <source>
        <dbReference type="ARBA" id="ARBA00006379"/>
    </source>
</evidence>
<dbReference type="CDD" id="cd23784">
    <property type="entry name" value="RWD_Spc25"/>
    <property type="match status" value="1"/>
</dbReference>
<dbReference type="PANTHER" id="PTHR14281">
    <property type="entry name" value="KINETOCHORE PROTEIN SPC25-RELATED"/>
    <property type="match status" value="1"/>
</dbReference>
<keyword evidence="3 9" id="KW-0158">Chromosome</keyword>
<dbReference type="EMBL" id="CAUOFW020000903">
    <property type="protein sequence ID" value="CAK9138579.1"/>
    <property type="molecule type" value="Genomic_DNA"/>
</dbReference>
<dbReference type="Proteomes" id="UP001642360">
    <property type="component" value="Unassembled WGS sequence"/>
</dbReference>
<dbReference type="PANTHER" id="PTHR14281:SF0">
    <property type="entry name" value="KINETOCHORE PROTEIN SPC25"/>
    <property type="match status" value="1"/>
</dbReference>
<evidence type="ECO:0000256" key="8">
    <source>
        <dbReference type="ARBA" id="ARBA00023328"/>
    </source>
</evidence>
<dbReference type="InterPro" id="IPR013255">
    <property type="entry name" value="Spc25_C"/>
</dbReference>
<comment type="subcellular location">
    <subcellularLocation>
        <location evidence="1">Chromosome</location>
        <location evidence="1">Centromere</location>
    </subcellularLocation>
    <subcellularLocation>
        <location evidence="9">Nucleus</location>
    </subcellularLocation>
    <subcellularLocation>
        <location evidence="9">Chromosome</location>
        <location evidence="9">Centromere</location>
        <location evidence="9">Kinetochore</location>
    </subcellularLocation>
</comment>
<dbReference type="InterPro" id="IPR045143">
    <property type="entry name" value="Spc25"/>
</dbReference>
<protein>
    <recommendedName>
        <fullName evidence="9">Kinetochore protein SPC25</fullName>
    </recommendedName>
</protein>
<evidence type="ECO:0000313" key="13">
    <source>
        <dbReference type="Proteomes" id="UP001642360"/>
    </source>
</evidence>
<evidence type="ECO:0000259" key="11">
    <source>
        <dbReference type="Pfam" id="PF08234"/>
    </source>
</evidence>
<evidence type="ECO:0000313" key="12">
    <source>
        <dbReference type="EMBL" id="CAK9138579.1"/>
    </source>
</evidence>
<name>A0ABC8R6N7_9AQUA</name>
<organism evidence="12 13">
    <name type="scientific">Ilex paraguariensis</name>
    <name type="common">yerba mate</name>
    <dbReference type="NCBI Taxonomy" id="185542"/>
    <lineage>
        <taxon>Eukaryota</taxon>
        <taxon>Viridiplantae</taxon>
        <taxon>Streptophyta</taxon>
        <taxon>Embryophyta</taxon>
        <taxon>Tracheophyta</taxon>
        <taxon>Spermatophyta</taxon>
        <taxon>Magnoliopsida</taxon>
        <taxon>eudicotyledons</taxon>
        <taxon>Gunneridae</taxon>
        <taxon>Pentapetalae</taxon>
        <taxon>asterids</taxon>
        <taxon>campanulids</taxon>
        <taxon>Aquifoliales</taxon>
        <taxon>Aquifoliaceae</taxon>
        <taxon>Ilex</taxon>
    </lineage>
</organism>
<dbReference type="GO" id="GO:0000776">
    <property type="term" value="C:kinetochore"/>
    <property type="evidence" value="ECO:0007669"/>
    <property type="project" value="UniProtKB-UniRule"/>
</dbReference>
<comment type="function">
    <text evidence="9">Acts as a component of the essential kinetochore-associated NDC80 complex, which is required for chromosome segregation and spindle checkpoint activity.</text>
</comment>
<keyword evidence="8 9" id="KW-0137">Centromere</keyword>
<evidence type="ECO:0000256" key="7">
    <source>
        <dbReference type="ARBA" id="ARBA00023306"/>
    </source>
</evidence>
<feature type="domain" description="Chromosome segregation protein Spc25 C-terminal" evidence="11">
    <location>
        <begin position="164"/>
        <end position="231"/>
    </location>
</feature>
<keyword evidence="13" id="KW-1185">Reference proteome</keyword>
<keyword evidence="6 10" id="KW-0175">Coiled coil</keyword>
<evidence type="ECO:0000256" key="10">
    <source>
        <dbReference type="SAM" id="Coils"/>
    </source>
</evidence>
<proteinExistence type="inferred from homology"/>
<dbReference type="FunFam" id="3.30.457.50:FF:000001">
    <property type="entry name" value="Probable kinetochore protein spc25"/>
    <property type="match status" value="1"/>
</dbReference>
<feature type="coiled-coil region" evidence="10">
    <location>
        <begin position="94"/>
        <end position="149"/>
    </location>
</feature>
<gene>
    <name evidence="12" type="ORF">ILEXP_LOCUS5928</name>
</gene>
<evidence type="ECO:0000256" key="6">
    <source>
        <dbReference type="ARBA" id="ARBA00023054"/>
    </source>
</evidence>
<accession>A0ABC8R6N7</accession>